<dbReference type="Ensembl" id="ENSGACT00000082711.1">
    <property type="protein sequence ID" value="ENSGACP00000042950.1"/>
    <property type="gene ID" value="ENSGACG00000033208.1"/>
</dbReference>
<reference evidence="3" key="2">
    <citation type="submission" date="2025-08" db="UniProtKB">
        <authorList>
            <consortium name="Ensembl"/>
        </authorList>
    </citation>
    <scope>IDENTIFICATION</scope>
</reference>
<name>A0AAQ4PVU2_GASAC</name>
<accession>A0AAQ4PVU2</accession>
<dbReference type="AlphaFoldDB" id="A0AAQ4PVU2"/>
<evidence type="ECO:0000256" key="1">
    <source>
        <dbReference type="SAM" id="SignalP"/>
    </source>
</evidence>
<keyword evidence="4" id="KW-1185">Reference proteome</keyword>
<evidence type="ECO:0000259" key="2">
    <source>
        <dbReference type="SMART" id="SM00134"/>
    </source>
</evidence>
<keyword evidence="1" id="KW-0732">Signal</keyword>
<protein>
    <recommendedName>
        <fullName evidence="2">UPAR/Ly6 domain-containing protein</fullName>
    </recommendedName>
</protein>
<evidence type="ECO:0000313" key="3">
    <source>
        <dbReference type="Ensembl" id="ENSGACP00000042950.1"/>
    </source>
</evidence>
<dbReference type="SUPFAM" id="SSF57302">
    <property type="entry name" value="Snake toxin-like"/>
    <property type="match status" value="1"/>
</dbReference>
<dbReference type="InterPro" id="IPR045860">
    <property type="entry name" value="Snake_toxin-like_sf"/>
</dbReference>
<dbReference type="Proteomes" id="UP000007635">
    <property type="component" value="Chromosome XIII"/>
</dbReference>
<organism evidence="3 4">
    <name type="scientific">Gasterosteus aculeatus aculeatus</name>
    <name type="common">three-spined stickleback</name>
    <dbReference type="NCBI Taxonomy" id="481459"/>
    <lineage>
        <taxon>Eukaryota</taxon>
        <taxon>Metazoa</taxon>
        <taxon>Chordata</taxon>
        <taxon>Craniata</taxon>
        <taxon>Vertebrata</taxon>
        <taxon>Euteleostomi</taxon>
        <taxon>Actinopterygii</taxon>
        <taxon>Neopterygii</taxon>
        <taxon>Teleostei</taxon>
        <taxon>Neoteleostei</taxon>
        <taxon>Acanthomorphata</taxon>
        <taxon>Eupercaria</taxon>
        <taxon>Perciformes</taxon>
        <taxon>Cottioidei</taxon>
        <taxon>Gasterosteales</taxon>
        <taxon>Gasterosteidae</taxon>
        <taxon>Gasterosteus</taxon>
    </lineage>
</organism>
<dbReference type="SMART" id="SM00134">
    <property type="entry name" value="LU"/>
    <property type="match status" value="1"/>
</dbReference>
<reference evidence="3" key="3">
    <citation type="submission" date="2025-09" db="UniProtKB">
        <authorList>
            <consortium name="Ensembl"/>
        </authorList>
    </citation>
    <scope>IDENTIFICATION</scope>
</reference>
<reference evidence="3 4" key="1">
    <citation type="journal article" date="2021" name="G3 (Bethesda)">
        <title>Improved contiguity of the threespine stickleback genome using long-read sequencing.</title>
        <authorList>
            <person name="Nath S."/>
            <person name="Shaw D.E."/>
            <person name="White M.A."/>
        </authorList>
    </citation>
    <scope>NUCLEOTIDE SEQUENCE [LARGE SCALE GENOMIC DNA]</scope>
    <source>
        <strain evidence="3 4">Lake Benthic</strain>
    </source>
</reference>
<dbReference type="InterPro" id="IPR016054">
    <property type="entry name" value="LY6_UPA_recep-like"/>
</dbReference>
<sequence>MHFYGALILFVTVSAACGLTCHQCEGKGCNNVTCSPGFDRCNIIEVDGVVTKSCMKSADCVAAIPTPCCSTDLCNGATPAASSSTDLFTGATPAASSILLLMASSAIVTLFL</sequence>
<feature type="domain" description="UPAR/Ly6" evidence="2">
    <location>
        <begin position="19"/>
        <end position="87"/>
    </location>
</feature>
<proteinExistence type="predicted"/>
<evidence type="ECO:0000313" key="4">
    <source>
        <dbReference type="Proteomes" id="UP000007635"/>
    </source>
</evidence>
<feature type="signal peptide" evidence="1">
    <location>
        <begin position="1"/>
        <end position="18"/>
    </location>
</feature>
<feature type="chain" id="PRO_5042918874" description="UPAR/Ly6 domain-containing protein" evidence="1">
    <location>
        <begin position="19"/>
        <end position="112"/>
    </location>
</feature>
<dbReference type="GeneTree" id="ENSGT01030000235339"/>